<reference evidence="2 3" key="1">
    <citation type="submission" date="2020-10" db="EMBL/GenBank/DDBJ databases">
        <title>Sequencing the genomes of 1000 actinobacteria strains.</title>
        <authorList>
            <person name="Klenk H.-P."/>
        </authorList>
    </citation>
    <scope>NUCLEOTIDE SEQUENCE [LARGE SCALE GENOMIC DNA]</scope>
    <source>
        <strain evidence="2 3">DSM 43748</strain>
    </source>
</reference>
<feature type="region of interest" description="Disordered" evidence="1">
    <location>
        <begin position="243"/>
        <end position="439"/>
    </location>
</feature>
<comment type="caution">
    <text evidence="2">The sequence shown here is derived from an EMBL/GenBank/DDBJ whole genome shotgun (WGS) entry which is preliminary data.</text>
</comment>
<organism evidence="2 3">
    <name type="scientific">Nonomuraea africana</name>
    <dbReference type="NCBI Taxonomy" id="46171"/>
    <lineage>
        <taxon>Bacteria</taxon>
        <taxon>Bacillati</taxon>
        <taxon>Actinomycetota</taxon>
        <taxon>Actinomycetes</taxon>
        <taxon>Streptosporangiales</taxon>
        <taxon>Streptosporangiaceae</taxon>
        <taxon>Nonomuraea</taxon>
    </lineage>
</organism>
<feature type="compositionally biased region" description="Gly residues" evidence="1">
    <location>
        <begin position="265"/>
        <end position="276"/>
    </location>
</feature>
<feature type="compositionally biased region" description="Gly residues" evidence="1">
    <location>
        <begin position="304"/>
        <end position="314"/>
    </location>
</feature>
<evidence type="ECO:0000256" key="1">
    <source>
        <dbReference type="SAM" id="MobiDB-lite"/>
    </source>
</evidence>
<evidence type="ECO:0000313" key="3">
    <source>
        <dbReference type="Proteomes" id="UP000661607"/>
    </source>
</evidence>
<accession>A0ABR9KV65</accession>
<evidence type="ECO:0000313" key="2">
    <source>
        <dbReference type="EMBL" id="MBE1565620.1"/>
    </source>
</evidence>
<protein>
    <recommendedName>
        <fullName evidence="4">WXG100 family type VII secretion target</fullName>
    </recommendedName>
</protein>
<dbReference type="EMBL" id="JADBEF010000001">
    <property type="protein sequence ID" value="MBE1565620.1"/>
    <property type="molecule type" value="Genomic_DNA"/>
</dbReference>
<feature type="compositionally biased region" description="Acidic residues" evidence="1">
    <location>
        <begin position="278"/>
        <end position="294"/>
    </location>
</feature>
<feature type="compositionally biased region" description="Low complexity" evidence="1">
    <location>
        <begin position="370"/>
        <end position="379"/>
    </location>
</feature>
<evidence type="ECO:0008006" key="4">
    <source>
        <dbReference type="Google" id="ProtNLM"/>
    </source>
</evidence>
<gene>
    <name evidence="2" type="ORF">H4W81_008399</name>
</gene>
<feature type="compositionally biased region" description="Gly residues" evidence="1">
    <location>
        <begin position="380"/>
        <end position="408"/>
    </location>
</feature>
<name>A0ABR9KV65_9ACTN</name>
<dbReference type="RefSeq" id="WP_192779796.1">
    <property type="nucleotide sequence ID" value="NZ_BAAASY010000016.1"/>
</dbReference>
<sequence length="468" mass="47396">MATYTSPIKARIEDTSSEELPLDMLREAIKNTKPDLVRAAAEEFAAIGVKLDTMIEILDTHLKALDKSWTVGEDAKQVKAQLRRLRDSAASVRESISDGDKSRCATRGIGPALAAYSDTLRAFRGDPPDKAGSDISTLEAAGQWGMGGAGIGFMVGGPPGAVIGGVIGTIAGGITSLFSDVPFLNMVGESKQEKEQKAANKFLRELTKATVETAHWRFPESLKTDIPQFTVPQVKVKDLQAPGGVGPGGLPGLSTKAYDPTLGKGPDGLDGSGLDGLGEFDGDGPDGSDVDDIDLDGRAPDGSDLGGGVTGSGPDGKIQTVDPGAGDIDGDPGSVDGSSPPDGADVKGAGFDGKGGNTSLAGYDPSMSQVGDGTTPFGTTGTGSSSGGSGSSGGTSGGAAGVVQGAGAGVRASASGGTPGIYPPPASGSKTEQKERDRTTWLLEDDDLFSSDAKVTIHRIDDVSKDRA</sequence>
<dbReference type="Proteomes" id="UP000661607">
    <property type="component" value="Unassembled WGS sequence"/>
</dbReference>
<keyword evidence="3" id="KW-1185">Reference proteome</keyword>
<proteinExistence type="predicted"/>